<feature type="coiled-coil region" evidence="6">
    <location>
        <begin position="81"/>
        <end position="108"/>
    </location>
</feature>
<evidence type="ECO:0000256" key="6">
    <source>
        <dbReference type="SAM" id="Coils"/>
    </source>
</evidence>
<dbReference type="VEuPathDB" id="FungiDB:GWK60_H07007"/>
<dbReference type="AlphaFoldDB" id="A0A0W0CYM8"/>
<sequence length="356" mass="41122">MFRRGFHSSVKAAERTRVWSDFSNRSKSLGINNVLVKKNVLEGSSAVKGGPVTIGRKSNRLKYNSPEHIDEAFAVSYKYLEDHASKLYEKAKGQENELEREKLIAKAESGNPEVLYNFQYHEKIENDPRIIDYTQPVYRHLGRKHWESYSQMLLMQRLESLQVIPDTMPTLVPKAEVNIRFPYSTGVNKWVEPGEFLSSNVTSLPPAVKIQEYDLVDPSKQLYSVLIVNPDEPDVENDTFKTTLAFGLVNIKIDYNDNVVDPRRYTDENVLAEYVPPVPEKNVPAQRYSVWVFRQTEPIAKGDVVRDNFNIRDFASKDNMEAIGAHVWRSEWDLNVSKVREMYNMPTGRVFSRVRR</sequence>
<keyword evidence="2" id="KW-0496">Mitochondrion</keyword>
<dbReference type="Gene3D" id="3.90.280.10">
    <property type="entry name" value="PEBP-like"/>
    <property type="match status" value="1"/>
</dbReference>
<keyword evidence="7" id="KW-0689">Ribosomal protein</keyword>
<accession>A0A0W0CYM8</accession>
<gene>
    <name evidence="7" type="ORF">AO440_002195</name>
</gene>
<evidence type="ECO:0000313" key="7">
    <source>
        <dbReference type="EMBL" id="KTB04690.1"/>
    </source>
</evidence>
<dbReference type="GO" id="GO:0003735">
    <property type="term" value="F:structural constituent of ribosome"/>
    <property type="evidence" value="ECO:0007669"/>
    <property type="project" value="EnsemblFungi"/>
</dbReference>
<dbReference type="VEuPathDB" id="FungiDB:B1J91_H07029g"/>
<dbReference type="Pfam" id="PF01161">
    <property type="entry name" value="PBP"/>
    <property type="match status" value="1"/>
</dbReference>
<evidence type="ECO:0000256" key="3">
    <source>
        <dbReference type="ARBA" id="ARBA00037226"/>
    </source>
</evidence>
<dbReference type="Proteomes" id="UP000054886">
    <property type="component" value="Unassembled WGS sequence"/>
</dbReference>
<keyword evidence="7" id="KW-0687">Ribonucleoprotein</keyword>
<evidence type="ECO:0000313" key="8">
    <source>
        <dbReference type="Proteomes" id="UP000054886"/>
    </source>
</evidence>
<name>A0A0W0CYM8_CANGB</name>
<dbReference type="CDD" id="cd00866">
    <property type="entry name" value="PEBP_euk"/>
    <property type="match status" value="1"/>
</dbReference>
<comment type="subcellular location">
    <subcellularLocation>
        <location evidence="1">Mitochondrion</location>
    </subcellularLocation>
</comment>
<comment type="caution">
    <text evidence="7">The sequence shown here is derived from an EMBL/GenBank/DDBJ whole genome shotgun (WGS) entry which is preliminary data.</text>
</comment>
<dbReference type="EMBL" id="LLZZ01000116">
    <property type="protein sequence ID" value="KTB04690.1"/>
    <property type="molecule type" value="Genomic_DNA"/>
</dbReference>
<dbReference type="VEuPathDB" id="FungiDB:GVI51_H06941"/>
<proteinExistence type="inferred from homology"/>
<dbReference type="GO" id="GO:0005762">
    <property type="term" value="C:mitochondrial large ribosomal subunit"/>
    <property type="evidence" value="ECO:0007669"/>
    <property type="project" value="EnsemblFungi"/>
</dbReference>
<comment type="similarity">
    <text evidence="4">Belongs to the phosphatidylethanolamine-binding protein family. Mitochondrion-specific ribosomal protein mL38 subfamily.</text>
</comment>
<dbReference type="PANTHER" id="PTHR11362:SF82">
    <property type="entry name" value="PHOSPHATIDYLETHANOLAMINE-BINDING PROTEIN 4"/>
    <property type="match status" value="1"/>
</dbReference>
<evidence type="ECO:0000256" key="1">
    <source>
        <dbReference type="ARBA" id="ARBA00004173"/>
    </source>
</evidence>
<dbReference type="InterPro" id="IPR035810">
    <property type="entry name" value="PEBP_euk"/>
</dbReference>
<keyword evidence="6" id="KW-0175">Coiled coil</keyword>
<organism evidence="7 8">
    <name type="scientific">Candida glabrata</name>
    <name type="common">Yeast</name>
    <name type="synonym">Torulopsis glabrata</name>
    <dbReference type="NCBI Taxonomy" id="5478"/>
    <lineage>
        <taxon>Eukaryota</taxon>
        <taxon>Fungi</taxon>
        <taxon>Dikarya</taxon>
        <taxon>Ascomycota</taxon>
        <taxon>Saccharomycotina</taxon>
        <taxon>Saccharomycetes</taxon>
        <taxon>Saccharomycetales</taxon>
        <taxon>Saccharomycetaceae</taxon>
        <taxon>Nakaseomyces</taxon>
    </lineage>
</organism>
<dbReference type="PANTHER" id="PTHR11362">
    <property type="entry name" value="PHOSPHATIDYLETHANOLAMINE-BINDING PROTEIN"/>
    <property type="match status" value="1"/>
</dbReference>
<reference evidence="7 8" key="1">
    <citation type="submission" date="2015-10" db="EMBL/GenBank/DDBJ databases">
        <title>Draft genomes sequences of Candida glabrata isolates 1A, 1B, 2A, 2B, 3A and 3B.</title>
        <authorList>
            <person name="Haavelsrud O.E."/>
            <person name="Gaustad P."/>
        </authorList>
    </citation>
    <scope>NUCLEOTIDE SEQUENCE [LARGE SCALE GENOMIC DNA]</scope>
    <source>
        <strain evidence="7">910700640</strain>
    </source>
</reference>
<comment type="function">
    <text evidence="3">Component of the mitochondrial ribosome (mitoribosome), a dedicated translation machinery responsible for the synthesis of mitochondrial genome-encoded proteins, including at least some of the essential transmembrane subunits of the mitochondrial respiratory chain. The mitoribosomes are attached to the mitochondrial inner membrane and translation products are cotranslationally integrated into the membrane.</text>
</comment>
<dbReference type="InterPro" id="IPR008914">
    <property type="entry name" value="PEBP"/>
</dbReference>
<evidence type="ECO:0000256" key="5">
    <source>
        <dbReference type="ARBA" id="ARBA00039444"/>
    </source>
</evidence>
<dbReference type="Gene3D" id="1.20.58.1180">
    <property type="match status" value="1"/>
</dbReference>
<protein>
    <recommendedName>
        <fullName evidence="5">Large ribosomal subunit protein mL38</fullName>
    </recommendedName>
</protein>
<dbReference type="InterPro" id="IPR036610">
    <property type="entry name" value="PEBP-like_sf"/>
</dbReference>
<evidence type="ECO:0000256" key="4">
    <source>
        <dbReference type="ARBA" id="ARBA00038016"/>
    </source>
</evidence>
<dbReference type="VEuPathDB" id="FungiDB:CAGL0H07029g"/>
<dbReference type="SUPFAM" id="SSF49777">
    <property type="entry name" value="PEBP-like"/>
    <property type="match status" value="1"/>
</dbReference>
<dbReference type="FunFam" id="3.90.280.10:FF:000004">
    <property type="entry name" value="Mitochondrial large ribosomal subunit YmL35"/>
    <property type="match status" value="1"/>
</dbReference>
<dbReference type="GO" id="GO:0033617">
    <property type="term" value="P:mitochondrial respiratory chain complex IV assembly"/>
    <property type="evidence" value="ECO:0007669"/>
    <property type="project" value="EnsemblFungi"/>
</dbReference>
<evidence type="ECO:0000256" key="2">
    <source>
        <dbReference type="ARBA" id="ARBA00023128"/>
    </source>
</evidence>